<organism evidence="3 4">
    <name type="scientific">Nocardia arthritidis</name>
    <dbReference type="NCBI Taxonomy" id="228602"/>
    <lineage>
        <taxon>Bacteria</taxon>
        <taxon>Bacillati</taxon>
        <taxon>Actinomycetota</taxon>
        <taxon>Actinomycetes</taxon>
        <taxon>Mycobacteriales</taxon>
        <taxon>Nocardiaceae</taxon>
        <taxon>Nocardia</taxon>
    </lineage>
</organism>
<feature type="transmembrane region" description="Helical" evidence="1">
    <location>
        <begin position="17"/>
        <end position="37"/>
    </location>
</feature>
<dbReference type="InterPro" id="IPR051783">
    <property type="entry name" value="NAD(P)-dependent_oxidoreduct"/>
</dbReference>
<reference evidence="3 4" key="1">
    <citation type="journal article" date="2019" name="ACS Chem. Biol.">
        <title>Identification and Mobilization of a Cryptic Antibiotic Biosynthesis Gene Locus from a Human-Pathogenic Nocardia Isolate.</title>
        <authorList>
            <person name="Herisse M."/>
            <person name="Ishida K."/>
            <person name="Porter J.L."/>
            <person name="Howden B."/>
            <person name="Hertweck C."/>
            <person name="Stinear T.P."/>
            <person name="Pidot S.J."/>
        </authorList>
    </citation>
    <scope>NUCLEOTIDE SEQUENCE [LARGE SCALE GENOMIC DNA]</scope>
    <source>
        <strain evidence="3 4">AUSMDU00012717</strain>
    </source>
</reference>
<evidence type="ECO:0000313" key="4">
    <source>
        <dbReference type="Proteomes" id="UP000503540"/>
    </source>
</evidence>
<dbReference type="Pfam" id="PF13460">
    <property type="entry name" value="NAD_binding_10"/>
    <property type="match status" value="1"/>
</dbReference>
<dbReference type="GO" id="GO:0005737">
    <property type="term" value="C:cytoplasm"/>
    <property type="evidence" value="ECO:0007669"/>
    <property type="project" value="TreeGrafter"/>
</dbReference>
<dbReference type="SUPFAM" id="SSF51735">
    <property type="entry name" value="NAD(P)-binding Rossmann-fold domains"/>
    <property type="match status" value="1"/>
</dbReference>
<evidence type="ECO:0000313" key="3">
    <source>
        <dbReference type="EMBL" id="QIS11878.1"/>
    </source>
</evidence>
<dbReference type="KEGG" id="nah:F5544_20050"/>
<evidence type="ECO:0000256" key="1">
    <source>
        <dbReference type="SAM" id="Phobius"/>
    </source>
</evidence>
<sequence length="207" mass="21506">MGAHRAGRRITLDGVRIFLAGATGVIGIRLVPLLIAAGHEVAGMTRSPDKAGALRAAGVEPVVVDVYDPAALSAAVVAYAPDLVMHQLTDLPNDPARLDAARANNARIRTEGTGNLIAAAVAAGTKRFLAQSVAFEPAVSSPAVREHEAAVLAIDGVVVRYGEFYGPGTYYENELPGHPRIHVDQAAARTIPLLDVPSGVVIVADEP</sequence>
<dbReference type="PANTHER" id="PTHR48079">
    <property type="entry name" value="PROTEIN YEEZ"/>
    <property type="match status" value="1"/>
</dbReference>
<keyword evidence="1" id="KW-0812">Transmembrane</keyword>
<protein>
    <submittedName>
        <fullName evidence="3">NAD(P)H-binding protein</fullName>
    </submittedName>
</protein>
<dbReference type="EMBL" id="CP046172">
    <property type="protein sequence ID" value="QIS11878.1"/>
    <property type="molecule type" value="Genomic_DNA"/>
</dbReference>
<dbReference type="AlphaFoldDB" id="A0A6G9YFB4"/>
<dbReference type="GO" id="GO:0004029">
    <property type="term" value="F:aldehyde dehydrogenase (NAD+) activity"/>
    <property type="evidence" value="ECO:0007669"/>
    <property type="project" value="TreeGrafter"/>
</dbReference>
<keyword evidence="1" id="KW-1133">Transmembrane helix</keyword>
<evidence type="ECO:0000259" key="2">
    <source>
        <dbReference type="Pfam" id="PF13460"/>
    </source>
</evidence>
<accession>A0A6G9YFB4</accession>
<dbReference type="Proteomes" id="UP000503540">
    <property type="component" value="Chromosome"/>
</dbReference>
<feature type="domain" description="NAD(P)-binding" evidence="2">
    <location>
        <begin position="21"/>
        <end position="134"/>
    </location>
</feature>
<dbReference type="PANTHER" id="PTHR48079:SF6">
    <property type="entry name" value="NAD(P)-BINDING DOMAIN-CONTAINING PROTEIN-RELATED"/>
    <property type="match status" value="1"/>
</dbReference>
<name>A0A6G9YFB4_9NOCA</name>
<dbReference type="InterPro" id="IPR016040">
    <property type="entry name" value="NAD(P)-bd_dom"/>
</dbReference>
<dbReference type="Gene3D" id="3.40.50.720">
    <property type="entry name" value="NAD(P)-binding Rossmann-like Domain"/>
    <property type="match status" value="1"/>
</dbReference>
<gene>
    <name evidence="3" type="ORF">F5544_20050</name>
</gene>
<keyword evidence="1" id="KW-0472">Membrane</keyword>
<proteinExistence type="predicted"/>
<dbReference type="InterPro" id="IPR036291">
    <property type="entry name" value="NAD(P)-bd_dom_sf"/>
</dbReference>
<keyword evidence="4" id="KW-1185">Reference proteome</keyword>